<evidence type="ECO:0000313" key="1">
    <source>
        <dbReference type="EMBL" id="HIW82594.1"/>
    </source>
</evidence>
<dbReference type="AlphaFoldDB" id="A0A9D1R7B6"/>
<evidence type="ECO:0000313" key="2">
    <source>
        <dbReference type="Proteomes" id="UP000824265"/>
    </source>
</evidence>
<dbReference type="Gene3D" id="3.40.190.10">
    <property type="entry name" value="Periplasmic binding protein-like II"/>
    <property type="match status" value="1"/>
</dbReference>
<reference evidence="1" key="2">
    <citation type="submission" date="2021-04" db="EMBL/GenBank/DDBJ databases">
        <authorList>
            <person name="Gilroy R."/>
        </authorList>
    </citation>
    <scope>NUCLEOTIDE SEQUENCE</scope>
    <source>
        <strain evidence="1">CHK195-6426</strain>
    </source>
</reference>
<dbReference type="InterPro" id="IPR050490">
    <property type="entry name" value="Bact_solute-bd_prot1"/>
</dbReference>
<reference evidence="1" key="1">
    <citation type="journal article" date="2021" name="PeerJ">
        <title>Extensive microbial diversity within the chicken gut microbiome revealed by metagenomics and culture.</title>
        <authorList>
            <person name="Gilroy R."/>
            <person name="Ravi A."/>
            <person name="Getino M."/>
            <person name="Pursley I."/>
            <person name="Horton D.L."/>
            <person name="Alikhan N.F."/>
            <person name="Baker D."/>
            <person name="Gharbi K."/>
            <person name="Hall N."/>
            <person name="Watson M."/>
            <person name="Adriaenssens E.M."/>
            <person name="Foster-Nyarko E."/>
            <person name="Jarju S."/>
            <person name="Secka A."/>
            <person name="Antonio M."/>
            <person name="Oren A."/>
            <person name="Chaudhuri R.R."/>
            <person name="La Ragione R."/>
            <person name="Hildebrand F."/>
            <person name="Pallen M.J."/>
        </authorList>
    </citation>
    <scope>NUCLEOTIDE SEQUENCE</scope>
    <source>
        <strain evidence="1">CHK195-6426</strain>
    </source>
</reference>
<organism evidence="1 2">
    <name type="scientific">Candidatus Acetatifactor stercoripullorum</name>
    <dbReference type="NCBI Taxonomy" id="2838414"/>
    <lineage>
        <taxon>Bacteria</taxon>
        <taxon>Bacillati</taxon>
        <taxon>Bacillota</taxon>
        <taxon>Clostridia</taxon>
        <taxon>Lachnospirales</taxon>
        <taxon>Lachnospiraceae</taxon>
        <taxon>Acetatifactor</taxon>
    </lineage>
</organism>
<dbReference type="PANTHER" id="PTHR43649:SF12">
    <property type="entry name" value="DIACETYLCHITOBIOSE BINDING PROTEIN DASA"/>
    <property type="match status" value="1"/>
</dbReference>
<dbReference type="Proteomes" id="UP000824265">
    <property type="component" value="Unassembled WGS sequence"/>
</dbReference>
<protein>
    <submittedName>
        <fullName evidence="1">Extracellular solute-binding protein</fullName>
    </submittedName>
</protein>
<sequence>MIKTQNVEKENRKKRRAALKQGLLSALIAVSAVTLTACGGREETVSADETPAYVYVPEYIELSNDSYSNFYDVQITGDAVYYVRNTYDETAMTSVTEICRYTPGADTEPEALPVSVRENTSINGFTVDGAGNVYLCLYDYSGEELDADGFLISKTFLAQYDASGNLVYEQEITDLLNEDADNNYVNGILSDDEGNLYLCSSYLVRLFDGQGNYQGEVSTGESWINSMGKGKDGKIYVSYYDNTSADGGMVIADIDFAAKKLGEAKENFPSGNGGNILSAGAEKDFLINDGTKLSEYDLSTQTSEEILDWLDSDINGQYVNSVGALSDGRIVAIVNDWNTGETEIALLTKTDSSKLVQKEQITIGTLYTNQNLQAAAVDFNKSSEQYRVDIKTYIDTNNWTETSYQDGITSLNNDITSGSNCPDILDLSQLNVEQLATKGVFEDLMPYLEESSVLDKDDFMENILESFQYDGALVAIPSTFSLSTVIGKTSDVGEEMGWTLDELIAYADAHEGAELFDGASKSSILYYCLTYNMDSFVDWSTGECKFDTPEFKSLLEFVNRFPDIYDWESDTRSQPAKIQAGDVLLAMAGIYDLNGIQEYAAMFGEPVTCIGYPTLDGSAGCILNVSDIYGIASKSDNKDGAWAFIEHYLAAQDEDNVFSWGLPTRQSKFDEMIAEAAKAEYVLDENGEPMLDENGEPILAGGTSSISYGDWEYTYHVPTEEEIALLRELVSVAKPSPAGNDEINTIISEEAEAFYQGQKSVDDVAKVIQSRAQIYVSENS</sequence>
<dbReference type="SUPFAM" id="SSF53850">
    <property type="entry name" value="Periplasmic binding protein-like II"/>
    <property type="match status" value="1"/>
</dbReference>
<dbReference type="Pfam" id="PF13416">
    <property type="entry name" value="SBP_bac_8"/>
    <property type="match status" value="1"/>
</dbReference>
<proteinExistence type="predicted"/>
<comment type="caution">
    <text evidence="1">The sequence shown here is derived from an EMBL/GenBank/DDBJ whole genome shotgun (WGS) entry which is preliminary data.</text>
</comment>
<name>A0A9D1R7B6_9FIRM</name>
<gene>
    <name evidence="1" type="ORF">H9742_13915</name>
</gene>
<dbReference type="InterPro" id="IPR006059">
    <property type="entry name" value="SBP"/>
</dbReference>
<accession>A0A9D1R7B6</accession>
<dbReference type="PANTHER" id="PTHR43649">
    <property type="entry name" value="ARABINOSE-BINDING PROTEIN-RELATED"/>
    <property type="match status" value="1"/>
</dbReference>
<dbReference type="EMBL" id="DXGH01000073">
    <property type="protein sequence ID" value="HIW82594.1"/>
    <property type="molecule type" value="Genomic_DNA"/>
</dbReference>
<dbReference type="SUPFAM" id="SSF101898">
    <property type="entry name" value="NHL repeat"/>
    <property type="match status" value="1"/>
</dbReference>